<comment type="caution">
    <text evidence="2">The sequence shown here is derived from an EMBL/GenBank/DDBJ whole genome shotgun (WGS) entry which is preliminary data.</text>
</comment>
<proteinExistence type="predicted"/>
<keyword evidence="3" id="KW-1185">Reference proteome</keyword>
<dbReference type="Gene3D" id="3.40.1020.10">
    <property type="entry name" value="Biosynthetic Threonine Deaminase, Domain 3"/>
    <property type="match status" value="1"/>
</dbReference>
<accession>A0AAW0KW85</accession>
<evidence type="ECO:0000259" key="1">
    <source>
        <dbReference type="PROSITE" id="PS51672"/>
    </source>
</evidence>
<dbReference type="EMBL" id="PKMF04000196">
    <property type="protein sequence ID" value="KAK7843843.1"/>
    <property type="molecule type" value="Genomic_DNA"/>
</dbReference>
<dbReference type="InterPro" id="IPR038110">
    <property type="entry name" value="TD_ACT-like_sf"/>
</dbReference>
<feature type="domain" description="ACT-like" evidence="1">
    <location>
        <begin position="56"/>
        <end position="127"/>
    </location>
</feature>
<sequence length="136" mass="15741">MLRFVEEKRRQLRFGEEKRRQLEVRRWCCDLVVGYLAVWIHGGVRTCDQSNIENEILCRFVIPDRPGVLMKLLNAFNGRWTMNLFHYQGQGESGGNVLMGLQVVSSEMDEFKALADTLGCDYAFETSNKALQLQLH</sequence>
<name>A0AAW0KW85_QUESU</name>
<evidence type="ECO:0000313" key="2">
    <source>
        <dbReference type="EMBL" id="KAK7843843.1"/>
    </source>
</evidence>
<dbReference type="PROSITE" id="PS51672">
    <property type="entry name" value="ACT_LIKE"/>
    <property type="match status" value="1"/>
</dbReference>
<protein>
    <submittedName>
        <fullName evidence="2">Threonine dehydratase biosynthetic</fullName>
    </submittedName>
</protein>
<dbReference type="Proteomes" id="UP000237347">
    <property type="component" value="Unassembled WGS sequence"/>
</dbReference>
<dbReference type="InterPro" id="IPR045865">
    <property type="entry name" value="ACT-like_dom_sf"/>
</dbReference>
<dbReference type="AlphaFoldDB" id="A0AAW0KW85"/>
<dbReference type="InterPro" id="IPR001721">
    <property type="entry name" value="TD_ACT-like"/>
</dbReference>
<gene>
    <name evidence="2" type="primary">OMR1_2</name>
    <name evidence="2" type="ORF">CFP56_011884</name>
</gene>
<organism evidence="2 3">
    <name type="scientific">Quercus suber</name>
    <name type="common">Cork oak</name>
    <dbReference type="NCBI Taxonomy" id="58331"/>
    <lineage>
        <taxon>Eukaryota</taxon>
        <taxon>Viridiplantae</taxon>
        <taxon>Streptophyta</taxon>
        <taxon>Embryophyta</taxon>
        <taxon>Tracheophyta</taxon>
        <taxon>Spermatophyta</taxon>
        <taxon>Magnoliopsida</taxon>
        <taxon>eudicotyledons</taxon>
        <taxon>Gunneridae</taxon>
        <taxon>Pentapetalae</taxon>
        <taxon>rosids</taxon>
        <taxon>fabids</taxon>
        <taxon>Fagales</taxon>
        <taxon>Fagaceae</taxon>
        <taxon>Quercus</taxon>
    </lineage>
</organism>
<dbReference type="Pfam" id="PF00585">
    <property type="entry name" value="Thr_dehydrat_C"/>
    <property type="match status" value="1"/>
</dbReference>
<evidence type="ECO:0000313" key="3">
    <source>
        <dbReference type="Proteomes" id="UP000237347"/>
    </source>
</evidence>
<dbReference type="SUPFAM" id="SSF55021">
    <property type="entry name" value="ACT-like"/>
    <property type="match status" value="1"/>
</dbReference>
<reference evidence="2 3" key="1">
    <citation type="journal article" date="2018" name="Sci. Data">
        <title>The draft genome sequence of cork oak.</title>
        <authorList>
            <person name="Ramos A.M."/>
            <person name="Usie A."/>
            <person name="Barbosa P."/>
            <person name="Barros P.M."/>
            <person name="Capote T."/>
            <person name="Chaves I."/>
            <person name="Simoes F."/>
            <person name="Abreu I."/>
            <person name="Carrasquinho I."/>
            <person name="Faro C."/>
            <person name="Guimaraes J.B."/>
            <person name="Mendonca D."/>
            <person name="Nobrega F."/>
            <person name="Rodrigues L."/>
            <person name="Saibo N.J.M."/>
            <person name="Varela M.C."/>
            <person name="Egas C."/>
            <person name="Matos J."/>
            <person name="Miguel C.M."/>
            <person name="Oliveira M.M."/>
            <person name="Ricardo C.P."/>
            <person name="Goncalves S."/>
        </authorList>
    </citation>
    <scope>NUCLEOTIDE SEQUENCE [LARGE SCALE GENOMIC DNA]</scope>
    <source>
        <strain evidence="3">cv. HL8</strain>
    </source>
</reference>